<reference evidence="1 2" key="1">
    <citation type="submission" date="2019-12" db="EMBL/GenBank/DDBJ databases">
        <authorList>
            <person name="Kim Y.S."/>
        </authorList>
    </citation>
    <scope>NUCLEOTIDE SEQUENCE [LARGE SCALE GENOMIC DNA]</scope>
    <source>
        <strain evidence="1 2">MMS17-SY077</strain>
    </source>
</reference>
<protein>
    <submittedName>
        <fullName evidence="1">Nitroreductase family deazaflavin-dependent oxidoreductase</fullName>
    </submittedName>
</protein>
<dbReference type="GO" id="GO:0016491">
    <property type="term" value="F:oxidoreductase activity"/>
    <property type="evidence" value="ECO:0007669"/>
    <property type="project" value="InterPro"/>
</dbReference>
<evidence type="ECO:0000313" key="1">
    <source>
        <dbReference type="EMBL" id="MWB98697.1"/>
    </source>
</evidence>
<comment type="caution">
    <text evidence="1">The sequence shown here is derived from an EMBL/GenBank/DDBJ whole genome shotgun (WGS) entry which is preliminary data.</text>
</comment>
<accession>A0A6I4P5A4</accession>
<dbReference type="RefSeq" id="WP_160424262.1">
    <property type="nucleotide sequence ID" value="NZ_WSTA01000034.1"/>
</dbReference>
<evidence type="ECO:0000313" key="2">
    <source>
        <dbReference type="Proteomes" id="UP000438182"/>
    </source>
</evidence>
<dbReference type="EMBL" id="WSTA01000034">
    <property type="protein sequence ID" value="MWB98697.1"/>
    <property type="molecule type" value="Genomic_DNA"/>
</dbReference>
<dbReference type="NCBIfam" id="TIGR00026">
    <property type="entry name" value="hi_GC_TIGR00026"/>
    <property type="match status" value="1"/>
</dbReference>
<keyword evidence="2" id="KW-1185">Reference proteome</keyword>
<dbReference type="Pfam" id="PF04075">
    <property type="entry name" value="F420H2_quin_red"/>
    <property type="match status" value="1"/>
</dbReference>
<dbReference type="InterPro" id="IPR004378">
    <property type="entry name" value="F420H2_quin_Rdtase"/>
</dbReference>
<gene>
    <name evidence="1" type="ORF">GB864_09065</name>
</gene>
<dbReference type="AlphaFoldDB" id="A0A6I4P5A4"/>
<dbReference type="InterPro" id="IPR012349">
    <property type="entry name" value="Split_barrel_FMN-bd"/>
</dbReference>
<dbReference type="Gene3D" id="2.30.110.10">
    <property type="entry name" value="Electron Transport, Fmn-binding Protein, Chain A"/>
    <property type="match status" value="1"/>
</dbReference>
<organism evidence="1 2">
    <name type="scientific">Agromyces seonyuensis</name>
    <dbReference type="NCBI Taxonomy" id="2662446"/>
    <lineage>
        <taxon>Bacteria</taxon>
        <taxon>Bacillati</taxon>
        <taxon>Actinomycetota</taxon>
        <taxon>Actinomycetes</taxon>
        <taxon>Micrococcales</taxon>
        <taxon>Microbacteriaceae</taxon>
        <taxon>Agromyces</taxon>
    </lineage>
</organism>
<name>A0A6I4P5A4_9MICO</name>
<sequence length="153" mass="16792">MAEDTGALRARSEAFRATATYRFLNRGVAKFARAGLFPATVLLTTRGRKSGQPRSLPATPIEVGGRHWLVAPYGVVDWVRNVRAHPEVTLARGRTRRRFTVREVGAEEAGPVLRRYAQVASVARPSFDAGPDDPPEAFAAEADRHPVFELLDA</sequence>
<proteinExistence type="predicted"/>
<dbReference type="Proteomes" id="UP000438182">
    <property type="component" value="Unassembled WGS sequence"/>
</dbReference>